<evidence type="ECO:0000256" key="4">
    <source>
        <dbReference type="ARBA" id="ARBA00022679"/>
    </source>
</evidence>
<name>A0ABW8NKL9_9GAMM</name>
<dbReference type="PROSITE" id="PS50109">
    <property type="entry name" value="HIS_KIN"/>
    <property type="match status" value="1"/>
</dbReference>
<evidence type="ECO:0000256" key="5">
    <source>
        <dbReference type="ARBA" id="ARBA00022741"/>
    </source>
</evidence>
<keyword evidence="4" id="KW-0808">Transferase</keyword>
<dbReference type="SUPFAM" id="SSF55785">
    <property type="entry name" value="PYP-like sensor domain (PAS domain)"/>
    <property type="match status" value="1"/>
</dbReference>
<evidence type="ECO:0000256" key="7">
    <source>
        <dbReference type="ARBA" id="ARBA00022840"/>
    </source>
</evidence>
<evidence type="ECO:0000313" key="11">
    <source>
        <dbReference type="EMBL" id="MFK4753513.1"/>
    </source>
</evidence>
<keyword evidence="5" id="KW-0547">Nucleotide-binding</keyword>
<dbReference type="GO" id="GO:0016301">
    <property type="term" value="F:kinase activity"/>
    <property type="evidence" value="ECO:0007669"/>
    <property type="project" value="UniProtKB-KW"/>
</dbReference>
<proteinExistence type="predicted"/>
<evidence type="ECO:0000256" key="1">
    <source>
        <dbReference type="ARBA" id="ARBA00000085"/>
    </source>
</evidence>
<dbReference type="PANTHER" id="PTHR24421:SF10">
    <property type="entry name" value="NITRATE_NITRITE SENSOR PROTEIN NARQ"/>
    <property type="match status" value="1"/>
</dbReference>
<reference evidence="11 12" key="1">
    <citation type="submission" date="2024-03" db="EMBL/GenBank/DDBJ databases">
        <title>High-quality draft genome sequence of Oceanobacter sp. wDCs-4.</title>
        <authorList>
            <person name="Dong C."/>
        </authorList>
    </citation>
    <scope>NUCLEOTIDE SEQUENCE [LARGE SCALE GENOMIC DNA]</scope>
    <source>
        <strain evidence="12">wDCs-4</strain>
    </source>
</reference>
<keyword evidence="3" id="KW-0597">Phosphoprotein</keyword>
<accession>A0ABW8NKL9</accession>
<dbReference type="Pfam" id="PF07730">
    <property type="entry name" value="HisKA_3"/>
    <property type="match status" value="1"/>
</dbReference>
<dbReference type="SMART" id="SM00387">
    <property type="entry name" value="HATPase_c"/>
    <property type="match status" value="1"/>
</dbReference>
<comment type="caution">
    <text evidence="11">The sequence shown here is derived from an EMBL/GenBank/DDBJ whole genome shotgun (WGS) entry which is preliminary data.</text>
</comment>
<dbReference type="PROSITE" id="PS50112">
    <property type="entry name" value="PAS"/>
    <property type="match status" value="1"/>
</dbReference>
<dbReference type="InterPro" id="IPR011712">
    <property type="entry name" value="Sig_transdc_His_kin_sub3_dim/P"/>
</dbReference>
<sequence length="369" mass="41404">MTSQRDQQLERRIINEIPYQVLVEQSLVGIYLIQDGILKYCNTAFAGITGHTPEQAIGRNIATMVAPESIHRVLNNIDNRIGQGIGNSTRYFNKAVHVDGYLVDLEVHGRSILHEGRPAIAGVAVNVTKRLKYEREFRESHDQLQQLTRYTIKLREQRRQEMAREIHDVLGGLLTSIKMDATRILNHQPSANVAEIAEDIINLAQESIHFARHKSEQLYPTTLTYLGLKPSLDSLLNQFQQRSELACQLVTQSPIPRLSADAELMVYRIVQESLTNVVRHARATEVTVTLSADADQLQACILDDGIGIHESIAREGSLGLLFMRERAADFDGELTVTGIPEGGTRVCLILPLNERNRKPVPLLEPGMRL</sequence>
<evidence type="ECO:0000256" key="6">
    <source>
        <dbReference type="ARBA" id="ARBA00022777"/>
    </source>
</evidence>
<dbReference type="SMART" id="SM00091">
    <property type="entry name" value="PAS"/>
    <property type="match status" value="1"/>
</dbReference>
<evidence type="ECO:0000256" key="8">
    <source>
        <dbReference type="ARBA" id="ARBA00023012"/>
    </source>
</evidence>
<dbReference type="EMBL" id="JBBKTX010000017">
    <property type="protein sequence ID" value="MFK4753513.1"/>
    <property type="molecule type" value="Genomic_DNA"/>
</dbReference>
<dbReference type="InterPro" id="IPR003594">
    <property type="entry name" value="HATPase_dom"/>
</dbReference>
<feature type="domain" description="Histidine kinase" evidence="9">
    <location>
        <begin position="161"/>
        <end position="354"/>
    </location>
</feature>
<organism evidence="11 12">
    <name type="scientific">Oceanobacter antarcticus</name>
    <dbReference type="NCBI Taxonomy" id="3133425"/>
    <lineage>
        <taxon>Bacteria</taxon>
        <taxon>Pseudomonadati</taxon>
        <taxon>Pseudomonadota</taxon>
        <taxon>Gammaproteobacteria</taxon>
        <taxon>Oceanospirillales</taxon>
        <taxon>Oceanospirillaceae</taxon>
        <taxon>Oceanobacter</taxon>
    </lineage>
</organism>
<dbReference type="NCBIfam" id="TIGR00229">
    <property type="entry name" value="sensory_box"/>
    <property type="match status" value="1"/>
</dbReference>
<dbReference type="Proteomes" id="UP001620597">
    <property type="component" value="Unassembled WGS sequence"/>
</dbReference>
<evidence type="ECO:0000256" key="3">
    <source>
        <dbReference type="ARBA" id="ARBA00022553"/>
    </source>
</evidence>
<dbReference type="InterPro" id="IPR000014">
    <property type="entry name" value="PAS"/>
</dbReference>
<dbReference type="Gene3D" id="1.20.5.1930">
    <property type="match status" value="1"/>
</dbReference>
<evidence type="ECO:0000313" key="12">
    <source>
        <dbReference type="Proteomes" id="UP001620597"/>
    </source>
</evidence>
<dbReference type="Gene3D" id="3.30.450.20">
    <property type="entry name" value="PAS domain"/>
    <property type="match status" value="1"/>
</dbReference>
<dbReference type="Pfam" id="PF02518">
    <property type="entry name" value="HATPase_c"/>
    <property type="match status" value="1"/>
</dbReference>
<comment type="catalytic activity">
    <reaction evidence="1">
        <text>ATP + protein L-histidine = ADP + protein N-phospho-L-histidine.</text>
        <dbReference type="EC" id="2.7.13.3"/>
    </reaction>
</comment>
<protein>
    <recommendedName>
        <fullName evidence="2">histidine kinase</fullName>
        <ecNumber evidence="2">2.7.13.3</ecNumber>
    </recommendedName>
</protein>
<dbReference type="EC" id="2.7.13.3" evidence="2"/>
<keyword evidence="6 11" id="KW-0418">Kinase</keyword>
<dbReference type="InterPro" id="IPR035965">
    <property type="entry name" value="PAS-like_dom_sf"/>
</dbReference>
<dbReference type="InterPro" id="IPR050482">
    <property type="entry name" value="Sensor_HK_TwoCompSys"/>
</dbReference>
<dbReference type="SUPFAM" id="SSF55874">
    <property type="entry name" value="ATPase domain of HSP90 chaperone/DNA topoisomerase II/histidine kinase"/>
    <property type="match status" value="1"/>
</dbReference>
<dbReference type="RefSeq" id="WP_416206543.1">
    <property type="nucleotide sequence ID" value="NZ_JBBKTX010000017.1"/>
</dbReference>
<dbReference type="CDD" id="cd16917">
    <property type="entry name" value="HATPase_UhpB-NarQ-NarX-like"/>
    <property type="match status" value="1"/>
</dbReference>
<dbReference type="CDD" id="cd00130">
    <property type="entry name" value="PAS"/>
    <property type="match status" value="1"/>
</dbReference>
<feature type="domain" description="PAS" evidence="10">
    <location>
        <begin position="35"/>
        <end position="84"/>
    </location>
</feature>
<evidence type="ECO:0000256" key="2">
    <source>
        <dbReference type="ARBA" id="ARBA00012438"/>
    </source>
</evidence>
<keyword evidence="12" id="KW-1185">Reference proteome</keyword>
<evidence type="ECO:0000259" key="9">
    <source>
        <dbReference type="PROSITE" id="PS50109"/>
    </source>
</evidence>
<evidence type="ECO:0000259" key="10">
    <source>
        <dbReference type="PROSITE" id="PS50112"/>
    </source>
</evidence>
<dbReference type="InterPro" id="IPR005467">
    <property type="entry name" value="His_kinase_dom"/>
</dbReference>
<gene>
    <name evidence="11" type="ORF">WG929_13945</name>
</gene>
<dbReference type="PANTHER" id="PTHR24421">
    <property type="entry name" value="NITRATE/NITRITE SENSOR PROTEIN NARX-RELATED"/>
    <property type="match status" value="1"/>
</dbReference>
<dbReference type="Gene3D" id="3.30.565.10">
    <property type="entry name" value="Histidine kinase-like ATPase, C-terminal domain"/>
    <property type="match status" value="1"/>
</dbReference>
<dbReference type="Pfam" id="PF13426">
    <property type="entry name" value="PAS_9"/>
    <property type="match status" value="1"/>
</dbReference>
<keyword evidence="7" id="KW-0067">ATP-binding</keyword>
<dbReference type="InterPro" id="IPR036890">
    <property type="entry name" value="HATPase_C_sf"/>
</dbReference>
<keyword evidence="8" id="KW-0902">Two-component regulatory system</keyword>